<dbReference type="KEGG" id="pcy:PCYB_001690"/>
<dbReference type="OrthoDB" id="387682at2759"/>
<keyword evidence="1" id="KW-1133">Transmembrane helix</keyword>
<dbReference type="Proteomes" id="UP000006319">
    <property type="component" value="Unassembled WGS sequence"/>
</dbReference>
<keyword evidence="1" id="KW-0472">Membrane</keyword>
<protein>
    <submittedName>
        <fullName evidence="2">Uncharacterized protein</fullName>
    </submittedName>
</protein>
<name>K6UF37_PLACD</name>
<keyword evidence="3" id="KW-1185">Reference proteome</keyword>
<keyword evidence="1" id="KW-0812">Transmembrane</keyword>
<proteinExistence type="predicted"/>
<organism evidence="2 3">
    <name type="scientific">Plasmodium cynomolgi (strain B)</name>
    <dbReference type="NCBI Taxonomy" id="1120755"/>
    <lineage>
        <taxon>Eukaryota</taxon>
        <taxon>Sar</taxon>
        <taxon>Alveolata</taxon>
        <taxon>Apicomplexa</taxon>
        <taxon>Aconoidasida</taxon>
        <taxon>Haemosporida</taxon>
        <taxon>Plasmodiidae</taxon>
        <taxon>Plasmodium</taxon>
        <taxon>Plasmodium (Plasmodium)</taxon>
    </lineage>
</organism>
<dbReference type="RefSeq" id="XP_004227639.1">
    <property type="nucleotide sequence ID" value="XM_004227591.1"/>
</dbReference>
<dbReference type="VEuPathDB" id="PlasmoDB:PCYB_001690"/>
<feature type="transmembrane region" description="Helical" evidence="1">
    <location>
        <begin position="194"/>
        <end position="216"/>
    </location>
</feature>
<evidence type="ECO:0000256" key="1">
    <source>
        <dbReference type="SAM" id="Phobius"/>
    </source>
</evidence>
<sequence length="256" mass="31320">MCNNISNDGVVDNIHKNEYFDNVCQVAIYYLSHLYNKYRYNNDDMNEGCKYLYYAIYNNILEKKYKNYDELFKFYKSILIEHNNHDEWDSNKIYINKIERDILEKNNNLIEIYDYFDNFKDSITNKIGIPCEYAENWIEKYNKRCMENVESKEESSCLKIIQFKEKYYKHMENYFPCDNLQRYFPYIGKNNQKFIFLIPIILITLKLSILYIIYNVRSCINPKKMKKKRSIYDLLQESQNRENDSNRRPYNIAYSL</sequence>
<dbReference type="EMBL" id="DF157140">
    <property type="protein sequence ID" value="GAB69421.1"/>
    <property type="molecule type" value="Genomic_DNA"/>
</dbReference>
<gene>
    <name evidence="2" type="ORF">PCYB_001690</name>
</gene>
<evidence type="ECO:0000313" key="3">
    <source>
        <dbReference type="Proteomes" id="UP000006319"/>
    </source>
</evidence>
<evidence type="ECO:0000313" key="2">
    <source>
        <dbReference type="EMBL" id="GAB69421.1"/>
    </source>
</evidence>
<dbReference type="PhylomeDB" id="K6UF37"/>
<reference evidence="2 3" key="1">
    <citation type="journal article" date="2012" name="Nat. Genet.">
        <title>Plasmodium cynomolgi genome sequences provide insight into Plasmodium vivax and the monkey malaria clade.</title>
        <authorList>
            <person name="Tachibana S."/>
            <person name="Sullivan S.A."/>
            <person name="Kawai S."/>
            <person name="Nakamura S."/>
            <person name="Kim H.R."/>
            <person name="Goto N."/>
            <person name="Arisue N."/>
            <person name="Palacpac N.M.Q."/>
            <person name="Honma H."/>
            <person name="Yagi M."/>
            <person name="Tougan T."/>
            <person name="Katakai Y."/>
            <person name="Kaneko O."/>
            <person name="Mita T."/>
            <person name="Kita K."/>
            <person name="Yasutomi Y."/>
            <person name="Sutton P.L."/>
            <person name="Shakhbatyan R."/>
            <person name="Horii T."/>
            <person name="Yasunaga T."/>
            <person name="Barnwell J.W."/>
            <person name="Escalante A.A."/>
            <person name="Carlton J.M."/>
            <person name="Tanabe K."/>
        </authorList>
    </citation>
    <scope>NUCLEOTIDE SEQUENCE [LARGE SCALE GENOMIC DNA]</scope>
    <source>
        <strain evidence="2 3">B</strain>
    </source>
</reference>
<accession>K6UF37</accession>
<dbReference type="AlphaFoldDB" id="K6UF37"/>
<dbReference type="GeneID" id="14695962"/>